<evidence type="ECO:0000313" key="1">
    <source>
        <dbReference type="EMBL" id="ORZ00487.1"/>
    </source>
</evidence>
<dbReference type="EMBL" id="MCGN01000002">
    <property type="protein sequence ID" value="ORZ00487.1"/>
    <property type="molecule type" value="Genomic_DNA"/>
</dbReference>
<gene>
    <name evidence="1" type="ORF">BCR43DRAFT_143449</name>
</gene>
<reference evidence="1 2" key="1">
    <citation type="submission" date="2016-07" db="EMBL/GenBank/DDBJ databases">
        <title>Pervasive Adenine N6-methylation of Active Genes in Fungi.</title>
        <authorList>
            <consortium name="DOE Joint Genome Institute"/>
            <person name="Mondo S.J."/>
            <person name="Dannebaum R.O."/>
            <person name="Kuo R.C."/>
            <person name="Labutti K."/>
            <person name="Haridas S."/>
            <person name="Kuo A."/>
            <person name="Salamov A."/>
            <person name="Ahrendt S.R."/>
            <person name="Lipzen A."/>
            <person name="Sullivan W."/>
            <person name="Andreopoulos W.B."/>
            <person name="Clum A."/>
            <person name="Lindquist E."/>
            <person name="Daum C."/>
            <person name="Ramamoorthy G.K."/>
            <person name="Gryganskyi A."/>
            <person name="Culley D."/>
            <person name="Magnuson J.K."/>
            <person name="James T.Y."/>
            <person name="O'Malley M.A."/>
            <person name="Stajich J.E."/>
            <person name="Spatafora J.W."/>
            <person name="Visel A."/>
            <person name="Grigoriev I.V."/>
        </authorList>
    </citation>
    <scope>NUCLEOTIDE SEQUENCE [LARGE SCALE GENOMIC DNA]</scope>
    <source>
        <strain evidence="1 2">NRRL 2496</strain>
    </source>
</reference>
<dbReference type="InParanoid" id="A0A1X2HMA8"/>
<comment type="caution">
    <text evidence="1">The sequence shown here is derived from an EMBL/GenBank/DDBJ whole genome shotgun (WGS) entry which is preliminary data.</text>
</comment>
<keyword evidence="2" id="KW-1185">Reference proteome</keyword>
<name>A0A1X2HMA8_SYNRA</name>
<accession>A0A1X2HMA8</accession>
<evidence type="ECO:0000313" key="2">
    <source>
        <dbReference type="Proteomes" id="UP000242180"/>
    </source>
</evidence>
<protein>
    <submittedName>
        <fullName evidence="1">Uncharacterized protein</fullName>
    </submittedName>
</protein>
<proteinExistence type="predicted"/>
<sequence>MTPVWVHMHMQTSQIAFIHRRDISDMPIVREILYATICKHLHECSPMDVCLYVYVMSVLALLKVWAELGTPSTTRTPHGCSPHRHTYSSPPAHNTRSLFDIIKPNLSGYYCFFSLLTWLSLQLPVNTDFRVKRTCYYFVDYSSIIPCPT</sequence>
<dbReference type="Proteomes" id="UP000242180">
    <property type="component" value="Unassembled WGS sequence"/>
</dbReference>
<organism evidence="1 2">
    <name type="scientific">Syncephalastrum racemosum</name>
    <name type="common">Filamentous fungus</name>
    <dbReference type="NCBI Taxonomy" id="13706"/>
    <lineage>
        <taxon>Eukaryota</taxon>
        <taxon>Fungi</taxon>
        <taxon>Fungi incertae sedis</taxon>
        <taxon>Mucoromycota</taxon>
        <taxon>Mucoromycotina</taxon>
        <taxon>Mucoromycetes</taxon>
        <taxon>Mucorales</taxon>
        <taxon>Syncephalastraceae</taxon>
        <taxon>Syncephalastrum</taxon>
    </lineage>
</organism>
<dbReference type="AlphaFoldDB" id="A0A1X2HMA8"/>